<keyword evidence="2" id="KW-0449">Lipoprotein</keyword>
<accession>A0AAW9RYI3</accession>
<keyword evidence="3" id="KW-1185">Reference proteome</keyword>
<evidence type="ECO:0000256" key="1">
    <source>
        <dbReference type="SAM" id="SignalP"/>
    </source>
</evidence>
<gene>
    <name evidence="2" type="ORF">AAG747_09095</name>
</gene>
<dbReference type="EMBL" id="JBDKWZ010000004">
    <property type="protein sequence ID" value="MEN7548065.1"/>
    <property type="molecule type" value="Genomic_DNA"/>
</dbReference>
<keyword evidence="1" id="KW-0732">Signal</keyword>
<evidence type="ECO:0000313" key="2">
    <source>
        <dbReference type="EMBL" id="MEN7548065.1"/>
    </source>
</evidence>
<dbReference type="Proteomes" id="UP001403385">
    <property type="component" value="Unassembled WGS sequence"/>
</dbReference>
<comment type="caution">
    <text evidence="2">The sequence shown here is derived from an EMBL/GenBank/DDBJ whole genome shotgun (WGS) entry which is preliminary data.</text>
</comment>
<dbReference type="RefSeq" id="WP_346820847.1">
    <property type="nucleotide sequence ID" value="NZ_JBDKWZ010000004.1"/>
</dbReference>
<name>A0AAW9RYI3_9BACT</name>
<evidence type="ECO:0000313" key="3">
    <source>
        <dbReference type="Proteomes" id="UP001403385"/>
    </source>
</evidence>
<dbReference type="InterPro" id="IPR041662">
    <property type="entry name" value="SusD-like_2"/>
</dbReference>
<dbReference type="AlphaFoldDB" id="A0AAW9RYI3"/>
<organism evidence="2 3">
    <name type="scientific">Rapidithrix thailandica</name>
    <dbReference type="NCBI Taxonomy" id="413964"/>
    <lineage>
        <taxon>Bacteria</taxon>
        <taxon>Pseudomonadati</taxon>
        <taxon>Bacteroidota</taxon>
        <taxon>Cytophagia</taxon>
        <taxon>Cytophagales</taxon>
        <taxon>Flammeovirgaceae</taxon>
        <taxon>Rapidithrix</taxon>
    </lineage>
</organism>
<dbReference type="SUPFAM" id="SSF48452">
    <property type="entry name" value="TPR-like"/>
    <property type="match status" value="1"/>
</dbReference>
<protein>
    <submittedName>
        <fullName evidence="2">SusD/RagB family nutrient-binding outer membrane lipoprotein</fullName>
    </submittedName>
</protein>
<dbReference type="Gene3D" id="1.25.40.390">
    <property type="match status" value="1"/>
</dbReference>
<reference evidence="2 3" key="1">
    <citation type="submission" date="2024-04" db="EMBL/GenBank/DDBJ databases">
        <title>Novel genus in family Flammeovirgaceae.</title>
        <authorList>
            <person name="Nguyen T.H."/>
            <person name="Vuong T.Q."/>
            <person name="Le H."/>
            <person name="Kim S.-G."/>
        </authorList>
    </citation>
    <scope>NUCLEOTIDE SEQUENCE [LARGE SCALE GENOMIC DNA]</scope>
    <source>
        <strain evidence="2 3">JCM 23209</strain>
    </source>
</reference>
<sequence length="560" mass="63930">MKSIFKYLYIPLIFLLFCTGCTRNFDDINTDPSIVTEPDVRFLLTYAENELMTYQGTEWVWESMEHLMRYTQHATASPYELSGNVNRRYAAFYSNMLPNLEEIRRQIDERGDSENYQNMKMVTYILQVLQAIKVTDMNGSMPYSEAGLGRYEVKFDPKYDTQDLLFSTWLSQLDQAIQVLSTTDASQQESYGNADMYYQSDWTNWVKLANTLKLRIAVRLENQDANQAASIFQSVMQDATGPIDSDEAQMMYTNDTYTPFGTGGDINYRSTRFGVQAMVNFMKDTEDPRLAIYFEQNDLVGAYQDSLDANGVSLPDFIDPDDPLIYYQGGPADWTVEPDKATFLSNPLVVGTNRYFLISALNRKFFSPKMDGATGVFMDVVASYAETCFYIAEFIAKGYAGGVDTKGSAEDWYKQGIASSIRTMNRIAETAEATTAFSGDGQALIEAYQNHPEVALDGSNDLERIYIQAHLHFLRQPNEGFVFCRRTGYPKSNSSYFPREEFNEMVPRRFWLDDPGEVNRTNWESAMNEQGFTPRSQDVQDLNAERIWYDQNAPAFGQGQ</sequence>
<dbReference type="Pfam" id="PF12771">
    <property type="entry name" value="SusD-like_2"/>
    <property type="match status" value="2"/>
</dbReference>
<feature type="signal peptide" evidence="1">
    <location>
        <begin position="1"/>
        <end position="23"/>
    </location>
</feature>
<proteinExistence type="predicted"/>
<dbReference type="InterPro" id="IPR011990">
    <property type="entry name" value="TPR-like_helical_dom_sf"/>
</dbReference>
<feature type="chain" id="PRO_5043600555" evidence="1">
    <location>
        <begin position="24"/>
        <end position="560"/>
    </location>
</feature>